<proteinExistence type="predicted"/>
<sequence>MWKYTCLYILFCEVAYRRYLFLKMKFMSLFHF</sequence>
<organism evidence="1">
    <name type="scientific">Anguilla anguilla</name>
    <name type="common">European freshwater eel</name>
    <name type="synonym">Muraena anguilla</name>
    <dbReference type="NCBI Taxonomy" id="7936"/>
    <lineage>
        <taxon>Eukaryota</taxon>
        <taxon>Metazoa</taxon>
        <taxon>Chordata</taxon>
        <taxon>Craniata</taxon>
        <taxon>Vertebrata</taxon>
        <taxon>Euteleostomi</taxon>
        <taxon>Actinopterygii</taxon>
        <taxon>Neopterygii</taxon>
        <taxon>Teleostei</taxon>
        <taxon>Anguilliformes</taxon>
        <taxon>Anguillidae</taxon>
        <taxon>Anguilla</taxon>
    </lineage>
</organism>
<protein>
    <submittedName>
        <fullName evidence="1">Uncharacterized protein</fullName>
    </submittedName>
</protein>
<dbReference type="EMBL" id="GBXM01090297">
    <property type="protein sequence ID" value="JAH18280.1"/>
    <property type="molecule type" value="Transcribed_RNA"/>
</dbReference>
<evidence type="ECO:0000313" key="1">
    <source>
        <dbReference type="EMBL" id="JAH18280.1"/>
    </source>
</evidence>
<dbReference type="AlphaFoldDB" id="A0A0E9QPY7"/>
<name>A0A0E9QPY7_ANGAN</name>
<reference evidence="1" key="1">
    <citation type="submission" date="2014-11" db="EMBL/GenBank/DDBJ databases">
        <authorList>
            <person name="Amaro Gonzalez C."/>
        </authorList>
    </citation>
    <scope>NUCLEOTIDE SEQUENCE</scope>
</reference>
<reference evidence="1" key="2">
    <citation type="journal article" date="2015" name="Fish Shellfish Immunol.">
        <title>Early steps in the European eel (Anguilla anguilla)-Vibrio vulnificus interaction in the gills: Role of the RtxA13 toxin.</title>
        <authorList>
            <person name="Callol A."/>
            <person name="Pajuelo D."/>
            <person name="Ebbesson L."/>
            <person name="Teles M."/>
            <person name="MacKenzie S."/>
            <person name="Amaro C."/>
        </authorList>
    </citation>
    <scope>NUCLEOTIDE SEQUENCE</scope>
</reference>
<accession>A0A0E9QPY7</accession>